<organism evidence="6 7">
    <name type="scientific">Thermogutta terrifontis</name>
    <dbReference type="NCBI Taxonomy" id="1331910"/>
    <lineage>
        <taxon>Bacteria</taxon>
        <taxon>Pseudomonadati</taxon>
        <taxon>Planctomycetota</taxon>
        <taxon>Planctomycetia</taxon>
        <taxon>Pirellulales</taxon>
        <taxon>Thermoguttaceae</taxon>
        <taxon>Thermogutta</taxon>
    </lineage>
</organism>
<evidence type="ECO:0000256" key="5">
    <source>
        <dbReference type="PIRSR" id="PIRSR602678-1"/>
    </source>
</evidence>
<dbReference type="FunFam" id="3.40.1390.30:FF:000001">
    <property type="entry name" value="GTP cyclohydrolase 1 type 2"/>
    <property type="match status" value="1"/>
</dbReference>
<proteinExistence type="inferred from homology"/>
<protein>
    <recommendedName>
        <fullName evidence="3">GTP cyclohydrolase 1 type 2 homolog</fullName>
    </recommendedName>
</protein>
<evidence type="ECO:0000313" key="6">
    <source>
        <dbReference type="EMBL" id="ASV74387.1"/>
    </source>
</evidence>
<dbReference type="InterPro" id="IPR036069">
    <property type="entry name" value="DUF34/NIF3_sf"/>
</dbReference>
<evidence type="ECO:0000256" key="4">
    <source>
        <dbReference type="ARBA" id="ARBA00022723"/>
    </source>
</evidence>
<dbReference type="Proteomes" id="UP000215086">
    <property type="component" value="Chromosome"/>
</dbReference>
<evidence type="ECO:0000256" key="2">
    <source>
        <dbReference type="ARBA" id="ARBA00011643"/>
    </source>
</evidence>
<evidence type="ECO:0000256" key="1">
    <source>
        <dbReference type="ARBA" id="ARBA00006964"/>
    </source>
</evidence>
<dbReference type="Gene3D" id="3.40.1390.30">
    <property type="entry name" value="NIF3 (NGG1p interacting factor 3)-like"/>
    <property type="match status" value="2"/>
</dbReference>
<comment type="similarity">
    <text evidence="1">Belongs to the GTP cyclohydrolase I type 2/NIF3 family.</text>
</comment>
<name>A0A286REL6_9BACT</name>
<keyword evidence="7" id="KW-1185">Reference proteome</keyword>
<accession>A0A286REL6</accession>
<dbReference type="GO" id="GO:0046872">
    <property type="term" value="F:metal ion binding"/>
    <property type="evidence" value="ECO:0007669"/>
    <property type="project" value="UniProtKB-KW"/>
</dbReference>
<dbReference type="GO" id="GO:0005737">
    <property type="term" value="C:cytoplasm"/>
    <property type="evidence" value="ECO:0007669"/>
    <property type="project" value="TreeGrafter"/>
</dbReference>
<gene>
    <name evidence="6" type="ORF">THTE_1785</name>
</gene>
<dbReference type="AlphaFoldDB" id="A0A286REL6"/>
<dbReference type="PANTHER" id="PTHR13799:SF14">
    <property type="entry name" value="GTP CYCLOHYDROLASE 1 TYPE 2 HOMOLOG"/>
    <property type="match status" value="1"/>
</dbReference>
<keyword evidence="4 5" id="KW-0479">Metal-binding</keyword>
<evidence type="ECO:0000313" key="7">
    <source>
        <dbReference type="Proteomes" id="UP000215086"/>
    </source>
</evidence>
<dbReference type="PANTHER" id="PTHR13799">
    <property type="entry name" value="NGG1 INTERACTING FACTOR 3"/>
    <property type="match status" value="1"/>
</dbReference>
<reference evidence="6 7" key="1">
    <citation type="journal article" name="Front. Microbiol.">
        <title>Sugar Metabolism of the First Thermophilic Planctomycete Thermogutta terrifontis: Comparative Genomic and Transcriptomic Approaches.</title>
        <authorList>
            <person name="Elcheninov A.G."/>
            <person name="Menzel P."/>
            <person name="Gudbergsdottir S.R."/>
            <person name="Slesarev A.I."/>
            <person name="Kadnikov V.V."/>
            <person name="Krogh A."/>
            <person name="Bonch-Osmolovskaya E.A."/>
            <person name="Peng X."/>
            <person name="Kublanov I.V."/>
        </authorList>
    </citation>
    <scope>NUCLEOTIDE SEQUENCE [LARGE SCALE GENOMIC DNA]</scope>
    <source>
        <strain evidence="6 7">R1</strain>
    </source>
</reference>
<dbReference type="OrthoDB" id="9792792at2"/>
<feature type="binding site" evidence="5">
    <location>
        <position position="107"/>
    </location>
    <ligand>
        <name>a divalent metal cation</name>
        <dbReference type="ChEBI" id="CHEBI:60240"/>
        <label>1</label>
    </ligand>
</feature>
<dbReference type="Pfam" id="PF01784">
    <property type="entry name" value="DUF34_NIF3"/>
    <property type="match status" value="1"/>
</dbReference>
<dbReference type="EMBL" id="CP018477">
    <property type="protein sequence ID" value="ASV74387.1"/>
    <property type="molecule type" value="Genomic_DNA"/>
</dbReference>
<evidence type="ECO:0000256" key="3">
    <source>
        <dbReference type="ARBA" id="ARBA00022112"/>
    </source>
</evidence>
<feature type="binding site" evidence="5">
    <location>
        <position position="232"/>
    </location>
    <ligand>
        <name>a divalent metal cation</name>
        <dbReference type="ChEBI" id="CHEBI:60240"/>
        <label>1</label>
    </ligand>
</feature>
<feature type="binding site" evidence="5">
    <location>
        <position position="228"/>
    </location>
    <ligand>
        <name>a divalent metal cation</name>
        <dbReference type="ChEBI" id="CHEBI:60240"/>
        <label>1</label>
    </ligand>
</feature>
<feature type="binding site" evidence="5">
    <location>
        <position position="68"/>
    </location>
    <ligand>
        <name>a divalent metal cation</name>
        <dbReference type="ChEBI" id="CHEBI:60240"/>
        <label>1</label>
    </ligand>
</feature>
<comment type="subunit">
    <text evidence="2">Homohexamer.</text>
</comment>
<dbReference type="SUPFAM" id="SSF102705">
    <property type="entry name" value="NIF3 (NGG1p interacting factor 3)-like"/>
    <property type="match status" value="1"/>
</dbReference>
<dbReference type="RefSeq" id="WP_095414727.1">
    <property type="nucleotide sequence ID" value="NZ_CP018477.1"/>
</dbReference>
<dbReference type="InterPro" id="IPR002678">
    <property type="entry name" value="DUF34/NIF3"/>
</dbReference>
<sequence length="265" mass="28977">MTPQPTVADLCSACREICPPDLAESWDNTGLLLGDPARAVGRLMTCLTLSPRTVAEAIEKGADLVISHHPVPFTPLKAITTETLSGWILWQLAAQKIAVFSPHTSFDSAAQGINQLLAERLKLTDIRPLRPLPAEPSLGTGRLGILPEPRPFLEFAQYVKTVFGLKHISVAGTPRLPVERVAIGCGAAGELLRDAHQAGCQAFVLGETRFHTCVEAEFLQIGLCMIGHYQSERLGVEHLAHLLQERFPQVEIWASQAECDPIRWI</sequence>
<feature type="binding site" evidence="5">
    <location>
        <position position="69"/>
    </location>
    <ligand>
        <name>a divalent metal cation</name>
        <dbReference type="ChEBI" id="CHEBI:60240"/>
        <label>1</label>
    </ligand>
</feature>
<dbReference type="NCBIfam" id="TIGR00486">
    <property type="entry name" value="YbgI_SA1388"/>
    <property type="match status" value="1"/>
</dbReference>
<dbReference type="KEGG" id="ttf:THTE_1785"/>